<reference evidence="1 2" key="1">
    <citation type="journal article" date="2015" name="Genome Announc.">
        <title>Expanding the biotechnology potential of lactobacilli through comparative genomics of 213 strains and associated genera.</title>
        <authorList>
            <person name="Sun Z."/>
            <person name="Harris H.M."/>
            <person name="McCann A."/>
            <person name="Guo C."/>
            <person name="Argimon S."/>
            <person name="Zhang W."/>
            <person name="Yang X."/>
            <person name="Jeffery I.B."/>
            <person name="Cooney J.C."/>
            <person name="Kagawa T.F."/>
            <person name="Liu W."/>
            <person name="Song Y."/>
            <person name="Salvetti E."/>
            <person name="Wrobel A."/>
            <person name="Rasinkangas P."/>
            <person name="Parkhill J."/>
            <person name="Rea M.C."/>
            <person name="O'Sullivan O."/>
            <person name="Ritari J."/>
            <person name="Douillard F.P."/>
            <person name="Paul Ross R."/>
            <person name="Yang R."/>
            <person name="Briner A.E."/>
            <person name="Felis G.E."/>
            <person name="de Vos W.M."/>
            <person name="Barrangou R."/>
            <person name="Klaenhammer T.R."/>
            <person name="Caufield P.W."/>
            <person name="Cui Y."/>
            <person name="Zhang H."/>
            <person name="O'Toole P.W."/>
        </authorList>
    </citation>
    <scope>NUCLEOTIDE SEQUENCE [LARGE SCALE GENOMIC DNA]</scope>
    <source>
        <strain evidence="1 2">DSM 16634</strain>
    </source>
</reference>
<dbReference type="PATRIC" id="fig|1423724.4.peg.438"/>
<dbReference type="AlphaFoldDB" id="A0A0R1U1B4"/>
<gene>
    <name evidence="1" type="ORF">FC32_GL000419</name>
</gene>
<keyword evidence="2" id="KW-1185">Reference proteome</keyword>
<comment type="caution">
    <text evidence="1">The sequence shown here is derived from an EMBL/GenBank/DDBJ whole genome shotgun (WGS) entry which is preliminary data.</text>
</comment>
<evidence type="ECO:0000313" key="2">
    <source>
        <dbReference type="Proteomes" id="UP000051324"/>
    </source>
</evidence>
<dbReference type="EMBL" id="AZFT01000009">
    <property type="protein sequence ID" value="KRL87126.1"/>
    <property type="molecule type" value="Genomic_DNA"/>
</dbReference>
<dbReference type="Proteomes" id="UP000051324">
    <property type="component" value="Unassembled WGS sequence"/>
</dbReference>
<protein>
    <submittedName>
        <fullName evidence="1">Uncharacterized protein</fullName>
    </submittedName>
</protein>
<evidence type="ECO:0000313" key="1">
    <source>
        <dbReference type="EMBL" id="KRL87126.1"/>
    </source>
</evidence>
<accession>A0A0R1U1B4</accession>
<organism evidence="1 2">
    <name type="scientific">Ligilactobacillus apodemi DSM 16634 = JCM 16172</name>
    <dbReference type="NCBI Taxonomy" id="1423724"/>
    <lineage>
        <taxon>Bacteria</taxon>
        <taxon>Bacillati</taxon>
        <taxon>Bacillota</taxon>
        <taxon>Bacilli</taxon>
        <taxon>Lactobacillales</taxon>
        <taxon>Lactobacillaceae</taxon>
        <taxon>Ligilactobacillus</taxon>
    </lineage>
</organism>
<sequence>MTILGIGLTVWLPTYARGIFLIRVFAKEINNMALTEYELQTKNYQISYISNYYYLAVGGLLS</sequence>
<proteinExistence type="predicted"/>
<name>A0A0R1U1B4_9LACO</name>